<reference evidence="1 3" key="1">
    <citation type="journal article" date="2018" name="Vet. Microbiol.">
        <title>Characterisation of Staphylococcus felis isolated from cats using whole genome sequencing.</title>
        <authorList>
            <person name="Worthing K."/>
            <person name="Pang S."/>
            <person name="Trott D.J."/>
            <person name="Abraham S."/>
            <person name="Coombs G.W."/>
            <person name="Jordan D."/>
            <person name="McIntyre L."/>
            <person name="Davies M.R."/>
            <person name="Norris J."/>
        </authorList>
    </citation>
    <scope>NUCLEOTIDE SEQUENCE [LARGE SCALE GENOMIC DNA]</scope>
    <source>
        <strain evidence="2 3">F25</strain>
        <strain evidence="1">F9</strain>
    </source>
</reference>
<proteinExistence type="predicted"/>
<dbReference type="RefSeq" id="WP_115856860.1">
    <property type="nucleotide sequence ID" value="NZ_CAJUZR010000059.1"/>
</dbReference>
<dbReference type="EMBL" id="QKXQ01000712">
    <property type="protein sequence ID" value="REH88999.1"/>
    <property type="molecule type" value="Genomic_DNA"/>
</dbReference>
<comment type="caution">
    <text evidence="1">The sequence shown here is derived from an EMBL/GenBank/DDBJ whole genome shotgun (WGS) entry which is preliminary data.</text>
</comment>
<name>A0A3E0IEQ0_9STAP</name>
<dbReference type="InterPro" id="IPR024411">
    <property type="entry name" value="Tail_terminator_phage"/>
</dbReference>
<evidence type="ECO:0000313" key="2">
    <source>
        <dbReference type="EMBL" id="REI22988.1"/>
    </source>
</evidence>
<dbReference type="Pfam" id="PF12691">
    <property type="entry name" value="Phage_tail_terminator_6"/>
    <property type="match status" value="1"/>
</dbReference>
<dbReference type="OrthoDB" id="2418340at2"/>
<evidence type="ECO:0000313" key="1">
    <source>
        <dbReference type="EMBL" id="REH88999.1"/>
    </source>
</evidence>
<dbReference type="Proteomes" id="UP000256562">
    <property type="component" value="Unassembled WGS sequence"/>
</dbReference>
<dbReference type="Proteomes" id="UP000256337">
    <property type="component" value="Unassembled WGS sequence"/>
</dbReference>
<protein>
    <submittedName>
        <fullName evidence="1">Minor capsid protein</fullName>
    </submittedName>
</protein>
<evidence type="ECO:0000313" key="3">
    <source>
        <dbReference type="Proteomes" id="UP000256337"/>
    </source>
</evidence>
<dbReference type="EMBL" id="QKYD01000075">
    <property type="protein sequence ID" value="REI22988.1"/>
    <property type="molecule type" value="Genomic_DNA"/>
</dbReference>
<accession>A0A3E0IEQ0</accession>
<dbReference type="AlphaFoldDB" id="A0A3E0IEQ0"/>
<gene>
    <name evidence="2" type="ORF">DOS76_04525</name>
    <name evidence="1" type="ORF">DOS83_13730</name>
</gene>
<organism evidence="1">
    <name type="scientific">Staphylococcus felis</name>
    <dbReference type="NCBI Taxonomy" id="46127"/>
    <lineage>
        <taxon>Bacteria</taxon>
        <taxon>Bacillati</taxon>
        <taxon>Bacillota</taxon>
        <taxon>Bacilli</taxon>
        <taxon>Bacillales</taxon>
        <taxon>Staphylococcaceae</taxon>
        <taxon>Staphylococcus</taxon>
    </lineage>
</organism>
<sequence length="132" mass="15317">MIEQALKNFIRDHLDYDMLYTMNFSTKNDNVVTVYSNGGDKPSSYDGVLIEPSYQILVKSSDFEKAYNVSQSIFKLLHRQSDLLMKVVFNDVQVDYKVYLIESSLPILLGVDEDDVMTYSINIKTHIREINY</sequence>